<dbReference type="EMBL" id="JAHYIQ010000001">
    <property type="protein sequence ID" value="KAK1136061.1"/>
    <property type="molecule type" value="Genomic_DNA"/>
</dbReference>
<feature type="region of interest" description="Disordered" evidence="1">
    <location>
        <begin position="1"/>
        <end position="26"/>
    </location>
</feature>
<reference evidence="2" key="1">
    <citation type="submission" date="2021-10" db="EMBL/GenBank/DDBJ databases">
        <title>Melipona bicolor Genome sequencing and assembly.</title>
        <authorList>
            <person name="Araujo N.S."/>
            <person name="Arias M.C."/>
        </authorList>
    </citation>
    <scope>NUCLEOTIDE SEQUENCE</scope>
    <source>
        <strain evidence="2">USP_2M_L1-L4_2017</strain>
        <tissue evidence="2">Whole body</tissue>
    </source>
</reference>
<accession>A0AA40GDX7</accession>
<proteinExistence type="predicted"/>
<gene>
    <name evidence="2" type="ORF">K0M31_000630</name>
</gene>
<organism evidence="2 3">
    <name type="scientific">Melipona bicolor</name>
    <dbReference type="NCBI Taxonomy" id="60889"/>
    <lineage>
        <taxon>Eukaryota</taxon>
        <taxon>Metazoa</taxon>
        <taxon>Ecdysozoa</taxon>
        <taxon>Arthropoda</taxon>
        <taxon>Hexapoda</taxon>
        <taxon>Insecta</taxon>
        <taxon>Pterygota</taxon>
        <taxon>Neoptera</taxon>
        <taxon>Endopterygota</taxon>
        <taxon>Hymenoptera</taxon>
        <taxon>Apocrita</taxon>
        <taxon>Aculeata</taxon>
        <taxon>Apoidea</taxon>
        <taxon>Anthophila</taxon>
        <taxon>Apidae</taxon>
        <taxon>Melipona</taxon>
    </lineage>
</organism>
<keyword evidence="3" id="KW-1185">Reference proteome</keyword>
<name>A0AA40GDX7_9HYME</name>
<sequence length="100" mass="11168">MVLGVNERRMVAKQTERGAKDLHAQDLKRHEKLDGVLGVNLGSGLSAGGGLTLHQELIMTMPGTEKETANHVELEIGEVGVRLRNREEWKKRETRINTDL</sequence>
<evidence type="ECO:0000313" key="2">
    <source>
        <dbReference type="EMBL" id="KAK1136061.1"/>
    </source>
</evidence>
<protein>
    <submittedName>
        <fullName evidence="2">Uncharacterized protein</fullName>
    </submittedName>
</protein>
<evidence type="ECO:0000256" key="1">
    <source>
        <dbReference type="SAM" id="MobiDB-lite"/>
    </source>
</evidence>
<evidence type="ECO:0000313" key="3">
    <source>
        <dbReference type="Proteomes" id="UP001177670"/>
    </source>
</evidence>
<comment type="caution">
    <text evidence="2">The sequence shown here is derived from an EMBL/GenBank/DDBJ whole genome shotgun (WGS) entry which is preliminary data.</text>
</comment>
<dbReference type="AlphaFoldDB" id="A0AA40GDX7"/>
<dbReference type="Proteomes" id="UP001177670">
    <property type="component" value="Unassembled WGS sequence"/>
</dbReference>